<evidence type="ECO:0000259" key="8">
    <source>
        <dbReference type="Pfam" id="PF04542"/>
    </source>
</evidence>
<dbReference type="eggNOG" id="COG3631">
    <property type="taxonomic scope" value="Bacteria"/>
</dbReference>
<keyword evidence="4 7" id="KW-0731">Sigma factor</keyword>
<dbReference type="PANTHER" id="PTHR43133">
    <property type="entry name" value="RNA POLYMERASE ECF-TYPE SIGMA FACTO"/>
    <property type="match status" value="1"/>
</dbReference>
<dbReference type="STRING" id="395963.Bind_2504"/>
<dbReference type="NCBIfam" id="NF006089">
    <property type="entry name" value="PRK08241.1"/>
    <property type="match status" value="1"/>
</dbReference>
<keyword evidence="12" id="KW-1185">Reference proteome</keyword>
<dbReference type="eggNOG" id="COG1595">
    <property type="taxonomic scope" value="Bacteria"/>
</dbReference>
<dbReference type="SUPFAM" id="SSF88659">
    <property type="entry name" value="Sigma3 and sigma4 domains of RNA polymerase sigma factors"/>
    <property type="match status" value="1"/>
</dbReference>
<gene>
    <name evidence="11" type="ordered locus">Bind_2504</name>
</gene>
<evidence type="ECO:0000256" key="4">
    <source>
        <dbReference type="ARBA" id="ARBA00023082"/>
    </source>
</evidence>
<evidence type="ECO:0000256" key="1">
    <source>
        <dbReference type="ARBA" id="ARBA00010641"/>
    </source>
</evidence>
<dbReference type="InterPro" id="IPR013249">
    <property type="entry name" value="RNA_pol_sigma70_r4_t2"/>
</dbReference>
<accession>B2IIF8</accession>
<keyword evidence="3 7" id="KW-0805">Transcription regulation</keyword>
<keyword evidence="6 7" id="KW-0804">Transcription</keyword>
<organism evidence="11 12">
    <name type="scientific">Beijerinckia indica subsp. indica (strain ATCC 9039 / DSM 1715 / NCIMB 8712)</name>
    <dbReference type="NCBI Taxonomy" id="395963"/>
    <lineage>
        <taxon>Bacteria</taxon>
        <taxon>Pseudomonadati</taxon>
        <taxon>Pseudomonadota</taxon>
        <taxon>Alphaproteobacteria</taxon>
        <taxon>Hyphomicrobiales</taxon>
        <taxon>Beijerinckiaceae</taxon>
        <taxon>Beijerinckia</taxon>
    </lineage>
</organism>
<feature type="domain" description="RNA polymerase sigma factor 70 region 4 type 2" evidence="9">
    <location>
        <begin position="148"/>
        <end position="200"/>
    </location>
</feature>
<dbReference type="InterPro" id="IPR039425">
    <property type="entry name" value="RNA_pol_sigma-70-like"/>
</dbReference>
<evidence type="ECO:0000256" key="6">
    <source>
        <dbReference type="ARBA" id="ARBA00023163"/>
    </source>
</evidence>
<evidence type="ECO:0000259" key="9">
    <source>
        <dbReference type="Pfam" id="PF08281"/>
    </source>
</evidence>
<dbReference type="SUPFAM" id="SSF88946">
    <property type="entry name" value="Sigma2 domain of RNA polymerase sigma factors"/>
    <property type="match status" value="1"/>
</dbReference>
<sequence>MTKFERSNEQDTAAVARRRFEALAEPFRQEIRLHCYRMLGSVHEAEDLVQQTFLYAWRGFDRYEECGSFRAWLYQIATNACLNALAIRRNARRYLPEALGPATTDMPDGKATPDILYVEPFPDSYLDEIADEAPTPEAAYASSEAVRLAFVAAIQDLPPSQRAVLLLRDVLGWSAIETANLLGGSVVSINSALQRARKTLATRYPKGRPASGAPQGAREEALLRRYLNAWEQLDVDELTALLKEEATYTMPPLPQWYAGREAIRAFFSWAWQLYKGFKLVRTAANGQPAFAAYARAEAGAPWQAHSLHLLTLADGLIAGLTVFYKPDGPQLFAAFRLPASLPPDRPFDRES</sequence>
<evidence type="ECO:0000256" key="7">
    <source>
        <dbReference type="RuleBase" id="RU000716"/>
    </source>
</evidence>
<dbReference type="InterPro" id="IPR014284">
    <property type="entry name" value="RNA_pol_sigma-70_dom"/>
</dbReference>
<dbReference type="Proteomes" id="UP000001695">
    <property type="component" value="Chromosome"/>
</dbReference>
<evidence type="ECO:0000256" key="2">
    <source>
        <dbReference type="ARBA" id="ARBA00011344"/>
    </source>
</evidence>
<evidence type="ECO:0000313" key="12">
    <source>
        <dbReference type="Proteomes" id="UP000001695"/>
    </source>
</evidence>
<evidence type="ECO:0000259" key="10">
    <source>
        <dbReference type="Pfam" id="PF12680"/>
    </source>
</evidence>
<evidence type="ECO:0000256" key="3">
    <source>
        <dbReference type="ARBA" id="ARBA00023015"/>
    </source>
</evidence>
<dbReference type="PANTHER" id="PTHR43133:SF65">
    <property type="entry name" value="ECF RNA POLYMERASE SIGMA FACTOR SIGG"/>
    <property type="match status" value="1"/>
</dbReference>
<dbReference type="Pfam" id="PF12680">
    <property type="entry name" value="SnoaL_2"/>
    <property type="match status" value="1"/>
</dbReference>
<dbReference type="InterPro" id="IPR013325">
    <property type="entry name" value="RNA_pol_sigma_r2"/>
</dbReference>
<evidence type="ECO:0000313" key="11">
    <source>
        <dbReference type="EMBL" id="ACB96111.1"/>
    </source>
</evidence>
<dbReference type="OrthoDB" id="9794372at2"/>
<keyword evidence="5 7" id="KW-0238">DNA-binding</keyword>
<dbReference type="Gene3D" id="1.10.1740.10">
    <property type="match status" value="1"/>
</dbReference>
<dbReference type="AlphaFoldDB" id="B2IIF8"/>
<dbReference type="InterPro" id="IPR000838">
    <property type="entry name" value="RNA_pol_sigma70_ECF_CS"/>
</dbReference>
<dbReference type="KEGG" id="bid:Bind_2504"/>
<dbReference type="PROSITE" id="PS01063">
    <property type="entry name" value="SIGMA70_ECF"/>
    <property type="match status" value="1"/>
</dbReference>
<dbReference type="InterPro" id="IPR013324">
    <property type="entry name" value="RNA_pol_sigma_r3/r4-like"/>
</dbReference>
<dbReference type="Pfam" id="PF04542">
    <property type="entry name" value="Sigma70_r2"/>
    <property type="match status" value="1"/>
</dbReference>
<dbReference type="GO" id="GO:0006352">
    <property type="term" value="P:DNA-templated transcription initiation"/>
    <property type="evidence" value="ECO:0007669"/>
    <property type="project" value="InterPro"/>
</dbReference>
<comment type="subunit">
    <text evidence="2">Interacts transiently with the RNA polymerase catalytic core formed by RpoA, RpoB, RpoC and RpoZ (2 alpha, 1 beta, 1 beta' and 1 omega subunit) to form the RNA polymerase holoenzyme that can initiate transcription.</text>
</comment>
<dbReference type="NCBIfam" id="TIGR02960">
    <property type="entry name" value="SigX5"/>
    <property type="match status" value="1"/>
</dbReference>
<feature type="domain" description="SnoaL-like" evidence="10">
    <location>
        <begin position="223"/>
        <end position="318"/>
    </location>
</feature>
<protein>
    <recommendedName>
        <fullName evidence="7">RNA polymerase sigma factor</fullName>
    </recommendedName>
</protein>
<feature type="domain" description="RNA polymerase sigma-70 region 2" evidence="8">
    <location>
        <begin position="25"/>
        <end position="92"/>
    </location>
</feature>
<reference evidence="12" key="1">
    <citation type="submission" date="2008-03" db="EMBL/GenBank/DDBJ databases">
        <title>Complete sequence of chromosome of Beijerinckia indica subsp. indica ATCC 9039.</title>
        <authorList>
            <consortium name="US DOE Joint Genome Institute"/>
            <person name="Copeland A."/>
            <person name="Lucas S."/>
            <person name="Lapidus A."/>
            <person name="Glavina del Rio T."/>
            <person name="Dalin E."/>
            <person name="Tice H."/>
            <person name="Bruce D."/>
            <person name="Goodwin L."/>
            <person name="Pitluck S."/>
            <person name="LaButti K."/>
            <person name="Schmutz J."/>
            <person name="Larimer F."/>
            <person name="Land M."/>
            <person name="Hauser L."/>
            <person name="Kyrpides N."/>
            <person name="Mikhailova N."/>
            <person name="Dunfield P.F."/>
            <person name="Dedysh S.N."/>
            <person name="Liesack W."/>
            <person name="Saw J.H."/>
            <person name="Alam M."/>
            <person name="Chen Y."/>
            <person name="Murrell J.C."/>
            <person name="Richardson P."/>
        </authorList>
    </citation>
    <scope>NUCLEOTIDE SEQUENCE [LARGE SCALE GENOMIC DNA]</scope>
    <source>
        <strain evidence="12">ATCC 9039 / DSM 1715 / NCIMB 8712</strain>
    </source>
</reference>
<dbReference type="InterPro" id="IPR036388">
    <property type="entry name" value="WH-like_DNA-bd_sf"/>
</dbReference>
<dbReference type="GO" id="GO:0003677">
    <property type="term" value="F:DNA binding"/>
    <property type="evidence" value="ECO:0007669"/>
    <property type="project" value="UniProtKB-KW"/>
</dbReference>
<dbReference type="InterPro" id="IPR032710">
    <property type="entry name" value="NTF2-like_dom_sf"/>
</dbReference>
<dbReference type="HOGENOM" id="CLU_043648_0_0_5"/>
<dbReference type="Gene3D" id="3.10.450.50">
    <property type="match status" value="1"/>
</dbReference>
<proteinExistence type="inferred from homology"/>
<evidence type="ECO:0000256" key="5">
    <source>
        <dbReference type="ARBA" id="ARBA00023125"/>
    </source>
</evidence>
<reference evidence="11 12" key="2">
    <citation type="journal article" date="2010" name="J. Bacteriol.">
        <title>Complete genome sequence of Beijerinckia indica subsp. indica.</title>
        <authorList>
            <person name="Tamas I."/>
            <person name="Dedysh S.N."/>
            <person name="Liesack W."/>
            <person name="Stott M.B."/>
            <person name="Alam M."/>
            <person name="Murrell J.C."/>
            <person name="Dunfield P.F."/>
        </authorList>
    </citation>
    <scope>NUCLEOTIDE SEQUENCE [LARGE SCALE GENOMIC DNA]</scope>
    <source>
        <strain evidence="12">ATCC 9039 / DSM 1715 / NCIMB 8712</strain>
    </source>
</reference>
<name>B2IIF8_BEII9</name>
<dbReference type="InterPro" id="IPR037401">
    <property type="entry name" value="SnoaL-like"/>
</dbReference>
<dbReference type="GO" id="GO:0016987">
    <property type="term" value="F:sigma factor activity"/>
    <property type="evidence" value="ECO:0007669"/>
    <property type="project" value="UniProtKB-KW"/>
</dbReference>
<dbReference type="EMBL" id="CP001016">
    <property type="protein sequence ID" value="ACB96111.1"/>
    <property type="molecule type" value="Genomic_DNA"/>
</dbReference>
<dbReference type="NCBIfam" id="TIGR02937">
    <property type="entry name" value="sigma70-ECF"/>
    <property type="match status" value="1"/>
</dbReference>
<comment type="similarity">
    <text evidence="1 7">Belongs to the sigma-70 factor family. ECF subfamily.</text>
</comment>
<dbReference type="Pfam" id="PF08281">
    <property type="entry name" value="Sigma70_r4_2"/>
    <property type="match status" value="1"/>
</dbReference>
<dbReference type="InterPro" id="IPR007627">
    <property type="entry name" value="RNA_pol_sigma70_r2"/>
</dbReference>
<dbReference type="InterPro" id="IPR014305">
    <property type="entry name" value="RNA_pol_sigma-G_actinobac"/>
</dbReference>
<dbReference type="RefSeq" id="WP_012385464.1">
    <property type="nucleotide sequence ID" value="NC_010581.1"/>
</dbReference>
<dbReference type="Gene3D" id="1.10.10.10">
    <property type="entry name" value="Winged helix-like DNA-binding domain superfamily/Winged helix DNA-binding domain"/>
    <property type="match status" value="1"/>
</dbReference>
<dbReference type="SUPFAM" id="SSF54427">
    <property type="entry name" value="NTF2-like"/>
    <property type="match status" value="1"/>
</dbReference>
<dbReference type="CDD" id="cd06171">
    <property type="entry name" value="Sigma70_r4"/>
    <property type="match status" value="1"/>
</dbReference>